<keyword evidence="1" id="KW-0812">Transmembrane</keyword>
<sequence>MKQRFLRNWYFLLVIGILLLQLIVFLIAGEAHTFIGVHDNLDIHITDYKLLKDNNAFFSQGKTIPLLGGIDRNFLLSEFYAYSWLYMILPNFAAYIVGYFLKILIALFSGILLGKDILKDKYEKYKWAVVLFSFIYGLLPLYPAFSFSFASLPLLIFIIRRLKSTGKKIYYLLAFLYPTLSYFTFFGPFILGYIFIYFIYLWVKEKKINFRIFVAMILMSASYILIEYRLFALIFGSGQATIRDTMVIDDLSASEILHSIFNVFVNNIFHCEDLHRVVVLPLFIISFAAINLGHIKRKEYRQLCIDPFNLVFLFIVGNCIVYGLYNNHAVRTLFEKLVPPLKGWQFNRTIFFNPLLWYVEALIAMIRLSDHIASQESNKNRLSAILPFVPKALTIIVLLSVIGTQSLYNDFFNTCYVNTWEAFNGQKSETLSYGDFFSTDLFEKIKKDIDYKGEYSVAYGFHPAVLSYNEIATLDGCLSYYYQSYKDSFRNVIAPSLSESEEARNYYDDWGARAYIFSGSDYGIWNPARTVNVDDKRLLIDKSAFEQLNGKYVFSRIEISNEDEIGFKLIGEYSDANSPYTIWVYSL</sequence>
<feature type="transmembrane region" description="Helical" evidence="1">
    <location>
        <begin position="179"/>
        <end position="201"/>
    </location>
</feature>
<evidence type="ECO:0000256" key="1">
    <source>
        <dbReference type="SAM" id="Phobius"/>
    </source>
</evidence>
<accession>A0A1G5FT52</accession>
<dbReference type="RefSeq" id="WP_074462979.1">
    <property type="nucleotide sequence ID" value="NZ_FMUR01000016.1"/>
</dbReference>
<dbReference type="EMBL" id="FMUR01000016">
    <property type="protein sequence ID" value="SCY42324.1"/>
    <property type="molecule type" value="Genomic_DNA"/>
</dbReference>
<dbReference type="Pfam" id="PF19510">
    <property type="entry name" value="DUF6044"/>
    <property type="match status" value="1"/>
</dbReference>
<feature type="transmembrane region" description="Helical" evidence="1">
    <location>
        <begin position="126"/>
        <end position="159"/>
    </location>
</feature>
<dbReference type="OrthoDB" id="2349131at2"/>
<feature type="transmembrane region" description="Helical" evidence="1">
    <location>
        <begin position="388"/>
        <end position="408"/>
    </location>
</feature>
<evidence type="ECO:0000313" key="3">
    <source>
        <dbReference type="Proteomes" id="UP000183047"/>
    </source>
</evidence>
<keyword evidence="1" id="KW-0472">Membrane</keyword>
<feature type="transmembrane region" description="Helical" evidence="1">
    <location>
        <begin position="9"/>
        <end position="28"/>
    </location>
</feature>
<feature type="transmembrane region" description="Helical" evidence="1">
    <location>
        <begin position="208"/>
        <end position="226"/>
    </location>
</feature>
<feature type="transmembrane region" description="Helical" evidence="1">
    <location>
        <begin position="92"/>
        <end position="114"/>
    </location>
</feature>
<feature type="transmembrane region" description="Helical" evidence="1">
    <location>
        <begin position="274"/>
        <end position="295"/>
    </location>
</feature>
<keyword evidence="1" id="KW-1133">Transmembrane helix</keyword>
<protein>
    <submittedName>
        <fullName evidence="2">Uncharacterized protein</fullName>
    </submittedName>
</protein>
<organism evidence="2 3">
    <name type="scientific">Butyrivibrio hungatei</name>
    <dbReference type="NCBI Taxonomy" id="185008"/>
    <lineage>
        <taxon>Bacteria</taxon>
        <taxon>Bacillati</taxon>
        <taxon>Bacillota</taxon>
        <taxon>Clostridia</taxon>
        <taxon>Lachnospirales</taxon>
        <taxon>Lachnospiraceae</taxon>
        <taxon>Butyrivibrio</taxon>
    </lineage>
</organism>
<feature type="transmembrane region" description="Helical" evidence="1">
    <location>
        <begin position="307"/>
        <end position="325"/>
    </location>
</feature>
<dbReference type="InterPro" id="IPR046107">
    <property type="entry name" value="DUF6044"/>
</dbReference>
<gene>
    <name evidence="2" type="ORF">SAMN02910451_02548</name>
</gene>
<dbReference type="Proteomes" id="UP000183047">
    <property type="component" value="Unassembled WGS sequence"/>
</dbReference>
<reference evidence="3" key="1">
    <citation type="submission" date="2016-10" db="EMBL/GenBank/DDBJ databases">
        <authorList>
            <person name="Varghese N."/>
            <person name="Submissions S."/>
        </authorList>
    </citation>
    <scope>NUCLEOTIDE SEQUENCE [LARGE SCALE GENOMIC DNA]</scope>
    <source>
        <strain evidence="3">XBD2006</strain>
    </source>
</reference>
<keyword evidence="3" id="KW-1185">Reference proteome</keyword>
<feature type="transmembrane region" description="Helical" evidence="1">
    <location>
        <begin position="345"/>
        <end position="368"/>
    </location>
</feature>
<evidence type="ECO:0000313" key="2">
    <source>
        <dbReference type="EMBL" id="SCY42324.1"/>
    </source>
</evidence>
<name>A0A1G5FT52_9FIRM</name>
<proteinExistence type="predicted"/>
<dbReference type="AlphaFoldDB" id="A0A1G5FT52"/>